<gene>
    <name evidence="1" type="ORF">Pan161_03330</name>
</gene>
<sequence length="30" mass="3129">MVTPAVDQISLVLDSVLTSKLKAVSATDII</sequence>
<evidence type="ECO:0000313" key="2">
    <source>
        <dbReference type="Proteomes" id="UP000316855"/>
    </source>
</evidence>
<accession>A0A517V6T5</accession>
<organism evidence="1 2">
    <name type="scientific">Gimesia algae</name>
    <dbReference type="NCBI Taxonomy" id="2527971"/>
    <lineage>
        <taxon>Bacteria</taxon>
        <taxon>Pseudomonadati</taxon>
        <taxon>Planctomycetota</taxon>
        <taxon>Planctomycetia</taxon>
        <taxon>Planctomycetales</taxon>
        <taxon>Planctomycetaceae</taxon>
        <taxon>Gimesia</taxon>
    </lineage>
</organism>
<name>A0A517V6T5_9PLAN</name>
<protein>
    <submittedName>
        <fullName evidence="1">Uncharacterized protein</fullName>
    </submittedName>
</protein>
<evidence type="ECO:0000313" key="1">
    <source>
        <dbReference type="EMBL" id="QDT88715.1"/>
    </source>
</evidence>
<dbReference type="AlphaFoldDB" id="A0A517V6T5"/>
<reference evidence="1 2" key="1">
    <citation type="submission" date="2019-02" db="EMBL/GenBank/DDBJ databases">
        <title>Deep-cultivation of Planctomycetes and their phenomic and genomic characterization uncovers novel biology.</title>
        <authorList>
            <person name="Wiegand S."/>
            <person name="Jogler M."/>
            <person name="Boedeker C."/>
            <person name="Pinto D."/>
            <person name="Vollmers J."/>
            <person name="Rivas-Marin E."/>
            <person name="Kohn T."/>
            <person name="Peeters S.H."/>
            <person name="Heuer A."/>
            <person name="Rast P."/>
            <person name="Oberbeckmann S."/>
            <person name="Bunk B."/>
            <person name="Jeske O."/>
            <person name="Meyerdierks A."/>
            <person name="Storesund J.E."/>
            <person name="Kallscheuer N."/>
            <person name="Luecker S."/>
            <person name="Lage O.M."/>
            <person name="Pohl T."/>
            <person name="Merkel B.J."/>
            <person name="Hornburger P."/>
            <person name="Mueller R.-W."/>
            <person name="Bruemmer F."/>
            <person name="Labrenz M."/>
            <person name="Spormann A.M."/>
            <person name="Op den Camp H."/>
            <person name="Overmann J."/>
            <person name="Amann R."/>
            <person name="Jetten M.S.M."/>
            <person name="Mascher T."/>
            <person name="Medema M.H."/>
            <person name="Devos D.P."/>
            <person name="Kaster A.-K."/>
            <person name="Ovreas L."/>
            <person name="Rohde M."/>
            <person name="Galperin M.Y."/>
            <person name="Jogler C."/>
        </authorList>
    </citation>
    <scope>NUCLEOTIDE SEQUENCE [LARGE SCALE GENOMIC DNA]</scope>
    <source>
        <strain evidence="1 2">Pan161</strain>
    </source>
</reference>
<keyword evidence="2" id="KW-1185">Reference proteome</keyword>
<dbReference type="KEGG" id="gax:Pan161_03330"/>
<dbReference type="EMBL" id="CP036343">
    <property type="protein sequence ID" value="QDT88715.1"/>
    <property type="molecule type" value="Genomic_DNA"/>
</dbReference>
<dbReference type="Proteomes" id="UP000316855">
    <property type="component" value="Chromosome"/>
</dbReference>
<proteinExistence type="predicted"/>